<name>A0A699KZ61_TANCI</name>
<reference evidence="2" key="1">
    <citation type="journal article" date="2019" name="Sci. Rep.">
        <title>Draft genome of Tanacetum cinerariifolium, the natural source of mosquito coil.</title>
        <authorList>
            <person name="Yamashiro T."/>
            <person name="Shiraishi A."/>
            <person name="Satake H."/>
            <person name="Nakayama K."/>
        </authorList>
    </citation>
    <scope>NUCLEOTIDE SEQUENCE</scope>
</reference>
<evidence type="ECO:0000313" key="2">
    <source>
        <dbReference type="EMBL" id="GFB17990.1"/>
    </source>
</evidence>
<proteinExistence type="predicted"/>
<feature type="compositionally biased region" description="Polar residues" evidence="1">
    <location>
        <begin position="103"/>
        <end position="122"/>
    </location>
</feature>
<feature type="region of interest" description="Disordered" evidence="1">
    <location>
        <begin position="20"/>
        <end position="39"/>
    </location>
</feature>
<accession>A0A699KZ61</accession>
<organism evidence="2">
    <name type="scientific">Tanacetum cinerariifolium</name>
    <name type="common">Dalmatian daisy</name>
    <name type="synonym">Chrysanthemum cinerariifolium</name>
    <dbReference type="NCBI Taxonomy" id="118510"/>
    <lineage>
        <taxon>Eukaryota</taxon>
        <taxon>Viridiplantae</taxon>
        <taxon>Streptophyta</taxon>
        <taxon>Embryophyta</taxon>
        <taxon>Tracheophyta</taxon>
        <taxon>Spermatophyta</taxon>
        <taxon>Magnoliopsida</taxon>
        <taxon>eudicotyledons</taxon>
        <taxon>Gunneridae</taxon>
        <taxon>Pentapetalae</taxon>
        <taxon>asterids</taxon>
        <taxon>campanulids</taxon>
        <taxon>Asterales</taxon>
        <taxon>Asteraceae</taxon>
        <taxon>Asteroideae</taxon>
        <taxon>Anthemideae</taxon>
        <taxon>Anthemidinae</taxon>
        <taxon>Tanacetum</taxon>
    </lineage>
</organism>
<feature type="region of interest" description="Disordered" evidence="1">
    <location>
        <begin position="142"/>
        <end position="163"/>
    </location>
</feature>
<feature type="compositionally biased region" description="Low complexity" evidence="1">
    <location>
        <begin position="84"/>
        <end position="102"/>
    </location>
</feature>
<feature type="region of interest" description="Disordered" evidence="1">
    <location>
        <begin position="55"/>
        <end position="126"/>
    </location>
</feature>
<sequence>GRSLIEELDKDVDISLVPLHAADQGRKLGDTQVSGEPEDQLGVFSAAKVLEDAAEQRSVGNVQTYTRQRRRVNTASTLHQHGEPSTPESSPSKITSSPSLSPQHTSINASSTSQPPNIQTTPVAGRSLIEELDKDVDISLVPLHAADQGRKLGDTQVSGEPED</sequence>
<gene>
    <name evidence="2" type="ORF">Tci_689961</name>
</gene>
<protein>
    <submittedName>
        <fullName evidence="2">Uncharacterized protein</fullName>
    </submittedName>
</protein>
<comment type="caution">
    <text evidence="2">The sequence shown here is derived from an EMBL/GenBank/DDBJ whole genome shotgun (WGS) entry which is preliminary data.</text>
</comment>
<dbReference type="EMBL" id="BKCJ010569375">
    <property type="protein sequence ID" value="GFB17990.1"/>
    <property type="molecule type" value="Genomic_DNA"/>
</dbReference>
<dbReference type="AlphaFoldDB" id="A0A699KZ61"/>
<feature type="non-terminal residue" evidence="2">
    <location>
        <position position="1"/>
    </location>
</feature>
<evidence type="ECO:0000256" key="1">
    <source>
        <dbReference type="SAM" id="MobiDB-lite"/>
    </source>
</evidence>